<keyword evidence="3" id="KW-1185">Reference proteome</keyword>
<dbReference type="PANTHER" id="PTHR21503">
    <property type="entry name" value="F-BOX-CONTAINING HYPOTHETICAL PROTEIN C.ELEGANS"/>
    <property type="match status" value="1"/>
</dbReference>
<evidence type="ECO:0000313" key="2">
    <source>
        <dbReference type="EMBL" id="PIC40128.1"/>
    </source>
</evidence>
<proteinExistence type="predicted"/>
<reference evidence="3" key="1">
    <citation type="submission" date="2017-10" db="EMBL/GenBank/DDBJ databases">
        <title>Rapid genome shrinkage in a self-fertile nematode reveals novel sperm competition proteins.</title>
        <authorList>
            <person name="Yin D."/>
            <person name="Schwarz E.M."/>
            <person name="Thomas C.G."/>
            <person name="Felde R.L."/>
            <person name="Korf I.F."/>
            <person name="Cutter A.D."/>
            <person name="Schartner C.M."/>
            <person name="Ralston E.J."/>
            <person name="Meyer B.J."/>
            <person name="Haag E.S."/>
        </authorList>
    </citation>
    <scope>NUCLEOTIDE SEQUENCE [LARGE SCALE GENOMIC DNA]</scope>
    <source>
        <strain evidence="3">JU1422</strain>
    </source>
</reference>
<accession>A0A2G5UKS1</accession>
<comment type="caution">
    <text evidence="2">The sequence shown here is derived from an EMBL/GenBank/DDBJ whole genome shotgun (WGS) entry which is preliminary data.</text>
</comment>
<dbReference type="InterPro" id="IPR012885">
    <property type="entry name" value="F-box_Sdz-33"/>
</dbReference>
<organism evidence="2 3">
    <name type="scientific">Caenorhabditis nigoni</name>
    <dbReference type="NCBI Taxonomy" id="1611254"/>
    <lineage>
        <taxon>Eukaryota</taxon>
        <taxon>Metazoa</taxon>
        <taxon>Ecdysozoa</taxon>
        <taxon>Nematoda</taxon>
        <taxon>Chromadorea</taxon>
        <taxon>Rhabditida</taxon>
        <taxon>Rhabditina</taxon>
        <taxon>Rhabditomorpha</taxon>
        <taxon>Rhabditoidea</taxon>
        <taxon>Rhabditidae</taxon>
        <taxon>Peloderinae</taxon>
        <taxon>Caenorhabditis</taxon>
    </lineage>
</organism>
<gene>
    <name evidence="2" type="primary">Cnig_chr_III.g11581</name>
    <name evidence="2" type="ORF">B9Z55_011581</name>
</gene>
<evidence type="ECO:0000259" key="1">
    <source>
        <dbReference type="Pfam" id="PF07735"/>
    </source>
</evidence>
<dbReference type="AlphaFoldDB" id="A0A2G5UKS1"/>
<protein>
    <recommendedName>
        <fullName evidence="1">Sdz-33 F-box domain-containing protein</fullName>
    </recommendedName>
</protein>
<feature type="domain" description="Sdz-33 F-box" evidence="1">
    <location>
        <begin position="87"/>
        <end position="147"/>
    </location>
</feature>
<sequence length="215" mass="24792">MKKLYLDARSVMSDEIHSVTLDMDNFKGRCRKIVAWLKSCCPEVLDLAVYGKNPRQEELQYVLDNLKFTNSSYIYLDTIEDVPLEIPNTIERIRIQNGSWITLDYVMQLKMIGLAFNGTSLTSQDINAFYKSWIEMESHQNLDCFEINLRNPENFVTVGLRDISYKMGSPKDEPFRDYTVIEGSFEVTRKDGQKASICVYDTPNGVVACMFAFQD</sequence>
<dbReference type="PANTHER" id="PTHR21503:SF8">
    <property type="entry name" value="F-BOX ASSOCIATED DOMAIN-CONTAINING PROTEIN-RELATED"/>
    <property type="match status" value="1"/>
</dbReference>
<evidence type="ECO:0000313" key="3">
    <source>
        <dbReference type="Proteomes" id="UP000230233"/>
    </source>
</evidence>
<dbReference type="Pfam" id="PF07735">
    <property type="entry name" value="FBA_2"/>
    <property type="match status" value="1"/>
</dbReference>
<dbReference type="OrthoDB" id="5842403at2759"/>
<dbReference type="EMBL" id="PDUG01000003">
    <property type="protein sequence ID" value="PIC40128.1"/>
    <property type="molecule type" value="Genomic_DNA"/>
</dbReference>
<dbReference type="Proteomes" id="UP000230233">
    <property type="component" value="Chromosome III"/>
</dbReference>
<name>A0A2G5UKS1_9PELO</name>